<feature type="region of interest" description="Disordered" evidence="1">
    <location>
        <begin position="56"/>
        <end position="82"/>
    </location>
</feature>
<evidence type="ECO:0000313" key="4">
    <source>
        <dbReference type="Proteomes" id="UP000321230"/>
    </source>
</evidence>
<dbReference type="Proteomes" id="UP000321230">
    <property type="component" value="Unassembled WGS sequence"/>
</dbReference>
<gene>
    <name evidence="3" type="ORF">GWA01_20990</name>
</gene>
<evidence type="ECO:0000256" key="1">
    <source>
        <dbReference type="SAM" id="MobiDB-lite"/>
    </source>
</evidence>
<organism evidence="3 4">
    <name type="scientific">Gluconobacter wancherniae NBRC 103581</name>
    <dbReference type="NCBI Taxonomy" id="656744"/>
    <lineage>
        <taxon>Bacteria</taxon>
        <taxon>Pseudomonadati</taxon>
        <taxon>Pseudomonadota</taxon>
        <taxon>Alphaproteobacteria</taxon>
        <taxon>Acetobacterales</taxon>
        <taxon>Acetobacteraceae</taxon>
        <taxon>Gluconobacter</taxon>
    </lineage>
</organism>
<keyword evidence="2" id="KW-0732">Signal</keyword>
<dbReference type="OrthoDB" id="7281717at2"/>
<feature type="compositionally biased region" description="Low complexity" evidence="1">
    <location>
        <begin position="59"/>
        <end position="82"/>
    </location>
</feature>
<name>A0A511B1K6_9PROT</name>
<feature type="signal peptide" evidence="2">
    <location>
        <begin position="1"/>
        <end position="23"/>
    </location>
</feature>
<keyword evidence="4" id="KW-1185">Reference proteome</keyword>
<protein>
    <recommendedName>
        <fullName evidence="5">Phosphate starvation-inducible protein PsiF</fullName>
    </recommendedName>
</protein>
<evidence type="ECO:0000256" key="2">
    <source>
        <dbReference type="SAM" id="SignalP"/>
    </source>
</evidence>
<dbReference type="RefSeq" id="WP_146797454.1">
    <property type="nucleotide sequence ID" value="NZ_BARC01000006.1"/>
</dbReference>
<sequence>MMLRKIAFAAMAVAAFGGQIAHAKPCRDAKGKFTKCEAPKKPAPCRDEKGKFTKCATPASAGKMPSMGSMPSMPAAPATQGH</sequence>
<accession>A0A511B1K6</accession>
<evidence type="ECO:0000313" key="3">
    <source>
        <dbReference type="EMBL" id="GEK94329.1"/>
    </source>
</evidence>
<proteinExistence type="predicted"/>
<evidence type="ECO:0008006" key="5">
    <source>
        <dbReference type="Google" id="ProtNLM"/>
    </source>
</evidence>
<dbReference type="EMBL" id="BJUZ01000002">
    <property type="protein sequence ID" value="GEK94329.1"/>
    <property type="molecule type" value="Genomic_DNA"/>
</dbReference>
<reference evidence="3 4" key="1">
    <citation type="submission" date="2019-07" db="EMBL/GenBank/DDBJ databases">
        <title>Whole genome shotgun sequence of Gluconobacter wancherniae NBRC 103581.</title>
        <authorList>
            <person name="Hosoyama A."/>
            <person name="Uohara A."/>
            <person name="Ohji S."/>
            <person name="Ichikawa N."/>
        </authorList>
    </citation>
    <scope>NUCLEOTIDE SEQUENCE [LARGE SCALE GENOMIC DNA]</scope>
    <source>
        <strain evidence="3 4">NBRC 103581</strain>
    </source>
</reference>
<feature type="chain" id="PRO_5022155901" description="Phosphate starvation-inducible protein PsiF" evidence="2">
    <location>
        <begin position="24"/>
        <end position="82"/>
    </location>
</feature>
<comment type="caution">
    <text evidence="3">The sequence shown here is derived from an EMBL/GenBank/DDBJ whole genome shotgun (WGS) entry which is preliminary data.</text>
</comment>
<dbReference type="AlphaFoldDB" id="A0A511B1K6"/>